<dbReference type="Pfam" id="PF18052">
    <property type="entry name" value="Rx_N"/>
    <property type="match status" value="1"/>
</dbReference>
<keyword evidence="2" id="KW-0433">Leucine-rich repeat</keyword>
<feature type="domain" description="Disease resistance R13L4/SHOC-2-like LRR" evidence="10">
    <location>
        <begin position="711"/>
        <end position="954"/>
    </location>
</feature>
<dbReference type="EMBL" id="GQ280269">
    <property type="protein sequence ID" value="ACU64892.1"/>
    <property type="molecule type" value="Genomic_DNA"/>
</dbReference>
<evidence type="ECO:0000259" key="8">
    <source>
        <dbReference type="Pfam" id="PF18052"/>
    </source>
</evidence>
<keyword evidence="6" id="KW-0175">Coiled coil</keyword>
<dbReference type="PANTHER" id="PTHR23155:SF963">
    <property type="entry name" value="OS06G0287000 PROTEIN"/>
    <property type="match status" value="1"/>
</dbReference>
<dbReference type="InterPro" id="IPR055414">
    <property type="entry name" value="LRR_R13L4/SHOC2-like"/>
</dbReference>
<protein>
    <submittedName>
        <fullName evidence="11">Nbs4-OO</fullName>
    </submittedName>
</protein>
<keyword evidence="5" id="KW-0611">Plant defense</keyword>
<dbReference type="InterPro" id="IPR002182">
    <property type="entry name" value="NB-ARC"/>
</dbReference>
<dbReference type="InterPro" id="IPR044974">
    <property type="entry name" value="Disease_R_plants"/>
</dbReference>
<dbReference type="FunFam" id="1.10.10.10:FF:000322">
    <property type="entry name" value="Probable disease resistance protein At1g63360"/>
    <property type="match status" value="1"/>
</dbReference>
<comment type="similarity">
    <text evidence="1">Belongs to the disease resistance NB-LRR family.</text>
</comment>
<dbReference type="InterPro" id="IPR058922">
    <property type="entry name" value="WHD_DRP"/>
</dbReference>
<dbReference type="PRINTS" id="PR00364">
    <property type="entry name" value="DISEASERSIST"/>
</dbReference>
<dbReference type="GO" id="GO:0042742">
    <property type="term" value="P:defense response to bacterium"/>
    <property type="evidence" value="ECO:0007669"/>
    <property type="project" value="UniProtKB-ARBA"/>
</dbReference>
<evidence type="ECO:0000256" key="3">
    <source>
        <dbReference type="ARBA" id="ARBA00022737"/>
    </source>
</evidence>
<dbReference type="InterPro" id="IPR041118">
    <property type="entry name" value="Rx_N"/>
</dbReference>
<dbReference type="Gene3D" id="1.20.5.4130">
    <property type="match status" value="1"/>
</dbReference>
<dbReference type="Pfam" id="PF23598">
    <property type="entry name" value="LRR_14"/>
    <property type="match status" value="2"/>
</dbReference>
<dbReference type="Gene3D" id="1.10.8.430">
    <property type="entry name" value="Helical domain of apoptotic protease-activating factors"/>
    <property type="match status" value="1"/>
</dbReference>
<dbReference type="PANTHER" id="PTHR23155">
    <property type="entry name" value="DISEASE RESISTANCE PROTEIN RP"/>
    <property type="match status" value="1"/>
</dbReference>
<keyword evidence="3" id="KW-0677">Repeat</keyword>
<accession>E2CU78</accession>
<feature type="domain" description="NB-ARC" evidence="7">
    <location>
        <begin position="182"/>
        <end position="347"/>
    </location>
</feature>
<dbReference type="CDD" id="cd14798">
    <property type="entry name" value="RX-CC_like"/>
    <property type="match status" value="1"/>
</dbReference>
<evidence type="ECO:0000256" key="4">
    <source>
        <dbReference type="ARBA" id="ARBA00022741"/>
    </source>
</evidence>
<proteinExistence type="inferred from homology"/>
<dbReference type="InterPro" id="IPR036388">
    <property type="entry name" value="WH-like_DNA-bd_sf"/>
</dbReference>
<dbReference type="GO" id="GO:0043531">
    <property type="term" value="F:ADP binding"/>
    <property type="evidence" value="ECO:0007669"/>
    <property type="project" value="InterPro"/>
</dbReference>
<feature type="domain" description="Disease resistance N-terminal" evidence="8">
    <location>
        <begin position="13"/>
        <end position="97"/>
    </location>
</feature>
<dbReference type="Gene3D" id="3.40.50.300">
    <property type="entry name" value="P-loop containing nucleotide triphosphate hydrolases"/>
    <property type="match status" value="1"/>
</dbReference>
<dbReference type="InterPro" id="IPR027417">
    <property type="entry name" value="P-loop_NTPase"/>
</dbReference>
<dbReference type="Pfam" id="PF00931">
    <property type="entry name" value="NB-ARC"/>
    <property type="match status" value="1"/>
</dbReference>
<evidence type="ECO:0000256" key="1">
    <source>
        <dbReference type="ARBA" id="ARBA00008894"/>
    </source>
</evidence>
<keyword evidence="4" id="KW-0547">Nucleotide-binding</keyword>
<dbReference type="Gene3D" id="3.80.10.10">
    <property type="entry name" value="Ribonuclease Inhibitor"/>
    <property type="match status" value="2"/>
</dbReference>
<dbReference type="Gene3D" id="1.10.10.10">
    <property type="entry name" value="Winged helix-like DNA-binding domain superfamily/Winged helix DNA-binding domain"/>
    <property type="match status" value="1"/>
</dbReference>
<organism evidence="11">
    <name type="scientific">Oryza officinalis</name>
    <dbReference type="NCBI Taxonomy" id="4535"/>
    <lineage>
        <taxon>Eukaryota</taxon>
        <taxon>Viridiplantae</taxon>
        <taxon>Streptophyta</taxon>
        <taxon>Embryophyta</taxon>
        <taxon>Tracheophyta</taxon>
        <taxon>Spermatophyta</taxon>
        <taxon>Magnoliopsida</taxon>
        <taxon>Liliopsida</taxon>
        <taxon>Poales</taxon>
        <taxon>Poaceae</taxon>
        <taxon>BOP clade</taxon>
        <taxon>Oryzoideae</taxon>
        <taxon>Oryzeae</taxon>
        <taxon>Oryzinae</taxon>
        <taxon>Oryza</taxon>
    </lineage>
</organism>
<gene>
    <name evidence="11" type="ORF">Ba0034L17.5</name>
</gene>
<dbReference type="InterPro" id="IPR038005">
    <property type="entry name" value="RX-like_CC"/>
</dbReference>
<dbReference type="SUPFAM" id="SSF52540">
    <property type="entry name" value="P-loop containing nucleoside triphosphate hydrolases"/>
    <property type="match status" value="1"/>
</dbReference>
<dbReference type="InterPro" id="IPR032675">
    <property type="entry name" value="LRR_dom_sf"/>
</dbReference>
<feature type="domain" description="Disease resistance protein winged helix" evidence="9">
    <location>
        <begin position="436"/>
        <end position="506"/>
    </location>
</feature>
<evidence type="ECO:0000259" key="9">
    <source>
        <dbReference type="Pfam" id="PF23559"/>
    </source>
</evidence>
<name>E2CU78_9ORYZ</name>
<evidence type="ECO:0000256" key="6">
    <source>
        <dbReference type="ARBA" id="ARBA00023054"/>
    </source>
</evidence>
<dbReference type="GO" id="GO:0002758">
    <property type="term" value="P:innate immune response-activating signaling pathway"/>
    <property type="evidence" value="ECO:0007669"/>
    <property type="project" value="UniProtKB-ARBA"/>
</dbReference>
<reference evidence="11" key="1">
    <citation type="journal article" date="2010" name="Theor. Appl. Genet.">
        <title>Genomic structure and evolution of the Pi2/9 locus in wild rice species.</title>
        <authorList>
            <person name="Dai L."/>
            <person name="Wu J."/>
            <person name="Li X."/>
            <person name="Wang X."/>
            <person name="Liu X."/>
            <person name="Jantasuriyarat C."/>
            <person name="Kudrna D."/>
            <person name="Yu Y."/>
            <person name="Wing R.A."/>
            <person name="Han B."/>
            <person name="Zhou B."/>
            <person name="Wang G.L."/>
        </authorList>
    </citation>
    <scope>NUCLEOTIDE SEQUENCE</scope>
</reference>
<dbReference type="AlphaFoldDB" id="E2CU78"/>
<evidence type="ECO:0000313" key="11">
    <source>
        <dbReference type="EMBL" id="ACU64892.1"/>
    </source>
</evidence>
<evidence type="ECO:0000256" key="2">
    <source>
        <dbReference type="ARBA" id="ARBA00022614"/>
    </source>
</evidence>
<dbReference type="GO" id="GO:0009626">
    <property type="term" value="P:plant-type hypersensitive response"/>
    <property type="evidence" value="ECO:0007669"/>
    <property type="project" value="UniProtKB-ARBA"/>
</dbReference>
<evidence type="ECO:0000256" key="5">
    <source>
        <dbReference type="ARBA" id="ARBA00022821"/>
    </source>
</evidence>
<sequence>MAETVLSIAKSLVGSALSKAASVAADKMILLLGVQKEIWFIKDELHTIQAFLMAAEASKKSILLKVWVQQVRDLSYDIEDCLDEFTVHVRSQTLSRQLMKLKDRHRIAVQIRNLRTRIEEVSSRNTRYNLIENDLTSTIDERNFIMEDIRNQSANNIEEADLVGFSGPKKELLDLIDVHANDGPTKVVCVVGMGGLGKTTIARKIYESKEDIAKNFSCYAWITVSQSFVRVELLKDLIVKLFGEEVLKKRLRGLEGKVPQVDDLASYLRTELNERRYFVVLDDMWSTDSWKWINSIAFPSNNNKGSRVIITTRDIGLAMECTSELLIYQLKPLEITYAKELLLRKANKTIEDMESDKKMSDIITKIVKKCGYLPLAILTIGGVLATKEVREWETFYSQIPSELESNPNLEAMRRMVTLSYNYLPSHLKQCFLYLSIFPEDFEINRNRLVNRWVAEGFINARPNMTVEDVGKSYFKELINRSMIQPSEVGVRGEFKSCRVHDIMRDITISISREENFIFLPEGTDYDAVHGNTRHIAFHGSKYCSETSFDWSIIRSLTMFGKRPLELENSVCSSQLRMLRVLDLTDAQFNITQNDVNNIVLLCHLKYLRIASYRYLSYIYSLPKSIGKLDGLQTLDLGCTYISTLPTQITKLRSLRSLRCIKQCYYSSFTTCLTDTLCLPMILTPFVSTSDHAEKIAELHMATKSFRSKSYGVKVPKGICRLRDLQILQVVDIRRTSSRAIKELGQLSKLRKLSVVTKGSTKENCKILYKAIQELCSLKSLTVNAVGYSRIGTLECLDSISSPPPLLRKLVLSGNLEELPNWIEQLVHLMKFYLHRSNLKEGKTMLILGALPNLMLLFLRSNAYLGEKLVFTTGAFPRLRTLWILMLDQLREIRFEDGSSPLLEKIEIEHCRLESGIIGIIHLPRLKEISLGYGSKVARLGQLEEEVNAHPNRPVLRMEEYRRHHDLGADAEGSAVQVEATEPLPEQEGESSQVITLTTNDTRSVTPSPTWHLTRFLFFFRPMITTDLASLSSS</sequence>
<dbReference type="SUPFAM" id="SSF52058">
    <property type="entry name" value="L domain-like"/>
    <property type="match status" value="1"/>
</dbReference>
<evidence type="ECO:0000259" key="10">
    <source>
        <dbReference type="Pfam" id="PF23598"/>
    </source>
</evidence>
<dbReference type="InterPro" id="IPR042197">
    <property type="entry name" value="Apaf_helical"/>
</dbReference>
<dbReference type="Pfam" id="PF23559">
    <property type="entry name" value="WHD_DRP"/>
    <property type="match status" value="1"/>
</dbReference>
<feature type="domain" description="Disease resistance R13L4/SHOC-2-like LRR" evidence="10">
    <location>
        <begin position="553"/>
        <end position="663"/>
    </location>
</feature>
<evidence type="ECO:0000259" key="7">
    <source>
        <dbReference type="Pfam" id="PF00931"/>
    </source>
</evidence>